<accession>A0A0G4J7K3</accession>
<dbReference type="OMA" id="CHCFTDL"/>
<dbReference type="PANTHER" id="PTHR12601">
    <property type="entry name" value="EUKARYOTIC TRANSLATION INITIATION FACTOR 3 SUBUNIT EIF-3"/>
    <property type="match status" value="1"/>
</dbReference>
<dbReference type="Proteomes" id="UP000039324">
    <property type="component" value="Unassembled WGS sequence"/>
</dbReference>
<evidence type="ECO:0000313" key="6">
    <source>
        <dbReference type="Proteomes" id="UP000039324"/>
    </source>
</evidence>
<feature type="compositionally biased region" description="Low complexity" evidence="2">
    <location>
        <begin position="1069"/>
        <end position="1082"/>
    </location>
</feature>
<dbReference type="PANTHER" id="PTHR12601:SF6">
    <property type="entry name" value="CLUSTERED MITOCHONDRIA PROTEIN HOMOLOG"/>
    <property type="match status" value="1"/>
</dbReference>
<evidence type="ECO:0000259" key="3">
    <source>
        <dbReference type="PROSITE" id="PS51823"/>
    </source>
</evidence>
<keyword evidence="1" id="KW-0963">Cytoplasm</keyword>
<dbReference type="EMBL" id="OVEO01000013">
    <property type="protein sequence ID" value="SPR00249.1"/>
    <property type="molecule type" value="Genomic_DNA"/>
</dbReference>
<name>A0A0G4J7K3_PLABS</name>
<evidence type="ECO:0000313" key="4">
    <source>
        <dbReference type="EMBL" id="CEP03565.1"/>
    </source>
</evidence>
<geneLocation type="mitochondrion" evidence="5"/>
<dbReference type="CDD" id="cd15466">
    <property type="entry name" value="CLU-central"/>
    <property type="match status" value="1"/>
</dbReference>
<keyword evidence="5" id="KW-0496">Mitochondrion</keyword>
<dbReference type="Pfam" id="PF13236">
    <property type="entry name" value="CLU"/>
    <property type="match status" value="1"/>
</dbReference>
<dbReference type="Gene3D" id="3.30.2280.10">
    <property type="entry name" value="Hypothetical protein (hspc210)"/>
    <property type="match status" value="1"/>
</dbReference>
<dbReference type="InterPro" id="IPR025697">
    <property type="entry name" value="CLU_dom"/>
</dbReference>
<feature type="domain" description="Clu" evidence="3">
    <location>
        <begin position="252"/>
        <end position="520"/>
    </location>
</feature>
<dbReference type="GO" id="GO:0005737">
    <property type="term" value="C:cytoplasm"/>
    <property type="evidence" value="ECO:0007669"/>
    <property type="project" value="TreeGrafter"/>
</dbReference>
<proteinExistence type="predicted"/>
<gene>
    <name evidence="4" type="ORF">PBRA_009450</name>
    <name evidence="5" type="ORF">PLBR_LOCUS7464</name>
</gene>
<dbReference type="Proteomes" id="UP000290189">
    <property type="component" value="Unassembled WGS sequence"/>
</dbReference>
<evidence type="ECO:0000256" key="2">
    <source>
        <dbReference type="SAM" id="MobiDB-lite"/>
    </source>
</evidence>
<dbReference type="EMBL" id="CDSF01000149">
    <property type="protein sequence ID" value="CEP03565.1"/>
    <property type="molecule type" value="Genomic_DNA"/>
</dbReference>
<dbReference type="Pfam" id="PF13424">
    <property type="entry name" value="TPR_12"/>
    <property type="match status" value="1"/>
</dbReference>
<evidence type="ECO:0000313" key="7">
    <source>
        <dbReference type="Proteomes" id="UP000290189"/>
    </source>
</evidence>
<feature type="region of interest" description="Disordered" evidence="2">
    <location>
        <begin position="247"/>
        <end position="269"/>
    </location>
</feature>
<feature type="region of interest" description="Disordered" evidence="2">
    <location>
        <begin position="1069"/>
        <end position="1094"/>
    </location>
</feature>
<protein>
    <recommendedName>
        <fullName evidence="3">Clu domain-containing protein</fullName>
    </recommendedName>
</protein>
<dbReference type="OrthoDB" id="1414216at2759"/>
<dbReference type="InterPro" id="IPR023231">
    <property type="entry name" value="GSKIP_dom_sf"/>
</dbReference>
<dbReference type="InterPro" id="IPR027523">
    <property type="entry name" value="CLU_prot"/>
</dbReference>
<reference evidence="5 7" key="2">
    <citation type="submission" date="2018-03" db="EMBL/GenBank/DDBJ databases">
        <authorList>
            <person name="Fogelqvist J."/>
        </authorList>
    </citation>
    <scope>NUCLEOTIDE SEQUENCE [LARGE SCALE GENOMIC DNA]</scope>
</reference>
<dbReference type="InterPro" id="IPR011990">
    <property type="entry name" value="TPR-like_helical_dom_sf"/>
</dbReference>
<evidence type="ECO:0000313" key="5">
    <source>
        <dbReference type="EMBL" id="SPR00249.1"/>
    </source>
</evidence>
<dbReference type="PROSITE" id="PS51823">
    <property type="entry name" value="CLU"/>
    <property type="match status" value="1"/>
</dbReference>
<reference evidence="4 6" key="1">
    <citation type="submission" date="2015-02" db="EMBL/GenBank/DDBJ databases">
        <authorList>
            <person name="Chooi Y.-H."/>
        </authorList>
    </citation>
    <scope>NUCLEOTIDE SEQUENCE [LARGE SCALE GENOMIC DNA]</scope>
    <source>
        <strain evidence="4">E3</strain>
    </source>
</reference>
<dbReference type="Gene3D" id="1.25.40.10">
    <property type="entry name" value="Tetratricopeptide repeat domain"/>
    <property type="match status" value="1"/>
</dbReference>
<dbReference type="AlphaFoldDB" id="A0A0G4J7K3"/>
<evidence type="ECO:0000256" key="1">
    <source>
        <dbReference type="ARBA" id="ARBA00022490"/>
    </source>
</evidence>
<dbReference type="Pfam" id="PF12807">
    <property type="entry name" value="eIF3_p135"/>
    <property type="match status" value="1"/>
</dbReference>
<keyword evidence="6" id="KW-1185">Reference proteome</keyword>
<dbReference type="SUPFAM" id="SSF103107">
    <property type="entry name" value="Hypothetical protein c14orf129, hspc210"/>
    <property type="match status" value="1"/>
</dbReference>
<dbReference type="InterPro" id="IPR033646">
    <property type="entry name" value="CLU-central"/>
</dbReference>
<organism evidence="4 6">
    <name type="scientific">Plasmodiophora brassicae</name>
    <name type="common">Clubroot disease agent</name>
    <dbReference type="NCBI Taxonomy" id="37360"/>
    <lineage>
        <taxon>Eukaryota</taxon>
        <taxon>Sar</taxon>
        <taxon>Rhizaria</taxon>
        <taxon>Endomyxa</taxon>
        <taxon>Phytomyxea</taxon>
        <taxon>Plasmodiophorida</taxon>
        <taxon>Plasmodiophoridae</taxon>
        <taxon>Plasmodiophora</taxon>
    </lineage>
</organism>
<sequence>MTLLQVTVTGPDAAQASVTIDDHDTLADLRAALDDTLPFACHTSYHFEYEGRPCNDFAPIGADRTEFTVVHDKYNFETIRVHIERVERFLRNPPTALSMESWLKALKRSAEDVVKADEVSEPFAADKALTCETVPAPVPGDHERVAIRVSPHDPPTGPARLRGHLVYIDVALPEGATIHCTGTEDGFYVNKTTPDAFNGAPRTRSPVRFATLTALLTKSSAGFRSALAALQARQADLHPMSHAQAPIPFREPIQPPSSARKQTDAERPRLRFEHVPAERSWNDEFLVWSEAPGADASVEVHLGHLRSRYRSGVEFVSAAQQAAVLALTGRLAPLNPTEPRDLHVYLHNNIFMSAAIDSRNLYSPERGQRITYKLASHDLHACHVLDAVAHATTVEGDPTRLHTLLSCLVDYAGHRLICQAIIPGILNGGGSTLLFGALDAEDPGTVGPHTSDYGEHALFAQLVDNLAVRMHWGRFPARDLSGNVHDKVSMPMDCKAIKASDGKLYLMDLMHTSPRDANFPDDDSAVVRHEFVRRWCQERAVQRALEQQTGAAPSPMLPVADIERYADEIRIDINALTRYGIAPESVSGDQPQQQSVVDAMAASLLNDMVPAVALAIRSLSIAHTDCRAMASLFHAYGLNMRYLGHVYRQVASAGADPNDPLTSTLCGTLLTHMVVRASKHMLARQIRHVGPSGDVASCVAAFFNRLLLQPAPKQARVMWAELVDDVRLRFSHQLPAQRIRFDNPLFVVYSVCQAVGVRVAYREFDFGGNGAGMSPDDVVDMYPVGKYHVSPGLNSGALLDLGRGRLTQGDLAGAAEAFTQVIQLLCSITGAIHDDVGAAFANLALVSYRSGDVVNAIDQSYRAIVISEALHGAVDCETARAYSQHALFLMCGGYLQRALHHAIKAKRIYEFLAGADHPDTATALLNVAVVLVESGIVHEALQLQVDALSRLERSIGRDGHTHLATACHAIAFSHALLKQSRDAVSYEKRCRTICTKTCADADVIADCNTWLSLFTRHAVQAAKGLPVGPVIKPTASALSWIAGPHTARIYSAVSTSLYRDLLPAATTTTTTNRTDDAGAGVADEADKQDATADDAAVDVTTKQGDVAGEQQQLDVVGVAV</sequence>
<dbReference type="SUPFAM" id="SSF48452">
    <property type="entry name" value="TPR-like"/>
    <property type="match status" value="1"/>
</dbReference>
<dbReference type="STRING" id="37360.A0A0G4J7K3"/>